<dbReference type="PANTHER" id="PTHR33734">
    <property type="entry name" value="LYSM DOMAIN-CONTAINING GPI-ANCHORED PROTEIN 2"/>
    <property type="match status" value="1"/>
</dbReference>
<dbReference type="PROSITE" id="PS50943">
    <property type="entry name" value="HTH_CROC1"/>
    <property type="match status" value="3"/>
</dbReference>
<protein>
    <submittedName>
        <fullName evidence="4">LysM peptidoglycan-binding domain-containing protein</fullName>
    </submittedName>
</protein>
<reference evidence="4 5" key="1">
    <citation type="submission" date="2024-09" db="EMBL/GenBank/DDBJ databases">
        <authorList>
            <person name="Sun Q."/>
            <person name="Mori K."/>
        </authorList>
    </citation>
    <scope>NUCLEOTIDE SEQUENCE [LARGE SCALE GENOMIC DNA]</scope>
    <source>
        <strain evidence="4 5">NCAIM B.02301</strain>
    </source>
</reference>
<dbReference type="SUPFAM" id="SSF54106">
    <property type="entry name" value="LysM domain"/>
    <property type="match status" value="4"/>
</dbReference>
<proteinExistence type="predicted"/>
<feature type="domain" description="HTH cro/C1-type" evidence="2">
    <location>
        <begin position="460"/>
        <end position="481"/>
    </location>
</feature>
<accession>A0ABV6NKQ4</accession>
<dbReference type="SMART" id="SM00257">
    <property type="entry name" value="LysM"/>
    <property type="match status" value="4"/>
</dbReference>
<feature type="domain" description="LysM" evidence="3">
    <location>
        <begin position="513"/>
        <end position="557"/>
    </location>
</feature>
<dbReference type="InterPro" id="IPR025965">
    <property type="entry name" value="FlgD/Vpr_Ig-like"/>
</dbReference>
<dbReference type="InterPro" id="IPR018392">
    <property type="entry name" value="LysM"/>
</dbReference>
<feature type="domain" description="LysM" evidence="3">
    <location>
        <begin position="572"/>
        <end position="616"/>
    </location>
</feature>
<dbReference type="InterPro" id="IPR001387">
    <property type="entry name" value="Cro/C1-type_HTH"/>
</dbReference>
<comment type="caution">
    <text evidence="4">The sequence shown here is derived from an EMBL/GenBank/DDBJ whole genome shotgun (WGS) entry which is preliminary data.</text>
</comment>
<organism evidence="4 5">
    <name type="scientific">Halalkalibacter alkalisediminis</name>
    <dbReference type="NCBI Taxonomy" id="935616"/>
    <lineage>
        <taxon>Bacteria</taxon>
        <taxon>Bacillati</taxon>
        <taxon>Bacillota</taxon>
        <taxon>Bacilli</taxon>
        <taxon>Bacillales</taxon>
        <taxon>Bacillaceae</taxon>
        <taxon>Halalkalibacter</taxon>
    </lineage>
</organism>
<feature type="signal peptide" evidence="1">
    <location>
        <begin position="1"/>
        <end position="25"/>
    </location>
</feature>
<dbReference type="CDD" id="cd00118">
    <property type="entry name" value="LysM"/>
    <property type="match status" value="4"/>
</dbReference>
<feature type="domain" description="HTH cro/C1-type" evidence="2">
    <location>
        <begin position="575"/>
        <end position="596"/>
    </location>
</feature>
<name>A0ABV6NKQ4_9BACI</name>
<dbReference type="InterPro" id="IPR036779">
    <property type="entry name" value="LysM_dom_sf"/>
</dbReference>
<sequence length="675" mass="74532">MPKKLFVNILAVILMVFVFESHVHASDSDPPEVINKQISSSPIAYKGNSVPGYLSIMLETNEPTRGYVMAVGNGRQTKINLSTTDFKTTHVVHWSPWDDEKKEPLPPGTYQLKSYLTDSSYNSAQGFPLGQITVVSETNPKSLVTLKQIAPSSISPRYSVNEALTEVQYELSRHADVQIAVQKDGAVLYQTSRVKLEPGQHSFKWNGRDQKGNIVRDGDYEIVFKTIELNFNYPATTQTIEKLGLIKVANGENQIPQWRLKEIVQSASFNSQEITPNNDGVNDTVSGQITVSEPVNVTVFMATLAGSHMNRVLSIQDLKPGSHSFTWNGTDMMGGKAINGQYFIKVMVTESNGATGYITFNGQPVTVKESTSVVAAEPVKQVRVTSNNPTVQVYPMSQGYQATKGEVFPLISDSPENGYYQILVKDQVPGQIPSSDVELVEASPASPPLTEPVGNVTIHTVISGDTLWKIAQKYEVTIVDIVQLNSLDVDQHLFVGQKLKIPTKTVDQPVSTTIHTVQSGDTLWKIAQKYGVTVDAIVKINHLNETNYLWVGQKLTIPSTQQSVPNVPTENRVHTVVSGDTLWKIAQKYQVTMDALVKINNLTESQYLMIGQKLTIPTTQQPTSPQMIVHAVVLGDTLWKIAQKYQITVQQLAEFNQIDVNQPIMVGQTLNIPTV</sequence>
<feature type="chain" id="PRO_5046515953" evidence="1">
    <location>
        <begin position="26"/>
        <end position="675"/>
    </location>
</feature>
<dbReference type="Proteomes" id="UP001589833">
    <property type="component" value="Unassembled WGS sequence"/>
</dbReference>
<evidence type="ECO:0000259" key="3">
    <source>
        <dbReference type="PROSITE" id="PS51782"/>
    </source>
</evidence>
<feature type="domain" description="HTH cro/C1-type" evidence="2">
    <location>
        <begin position="519"/>
        <end position="537"/>
    </location>
</feature>
<dbReference type="Pfam" id="PF01476">
    <property type="entry name" value="LysM"/>
    <property type="match status" value="4"/>
</dbReference>
<evidence type="ECO:0000313" key="4">
    <source>
        <dbReference type="EMBL" id="MFC0561004.1"/>
    </source>
</evidence>
<dbReference type="RefSeq" id="WP_273842235.1">
    <property type="nucleotide sequence ID" value="NZ_JAQQWT010000005.1"/>
</dbReference>
<evidence type="ECO:0000313" key="5">
    <source>
        <dbReference type="Proteomes" id="UP001589833"/>
    </source>
</evidence>
<dbReference type="Pfam" id="PF13860">
    <property type="entry name" value="FlgD_ig"/>
    <property type="match status" value="1"/>
</dbReference>
<dbReference type="PROSITE" id="PS51782">
    <property type="entry name" value="LYSM"/>
    <property type="match status" value="4"/>
</dbReference>
<evidence type="ECO:0000259" key="2">
    <source>
        <dbReference type="PROSITE" id="PS50943"/>
    </source>
</evidence>
<evidence type="ECO:0000256" key="1">
    <source>
        <dbReference type="SAM" id="SignalP"/>
    </source>
</evidence>
<gene>
    <name evidence="4" type="ORF">ACFFH4_18835</name>
</gene>
<dbReference type="EMBL" id="JBHLTR010000054">
    <property type="protein sequence ID" value="MFC0561004.1"/>
    <property type="molecule type" value="Genomic_DNA"/>
</dbReference>
<feature type="domain" description="LysM" evidence="3">
    <location>
        <begin position="457"/>
        <end position="501"/>
    </location>
</feature>
<dbReference type="Gene3D" id="2.60.40.4070">
    <property type="match status" value="2"/>
</dbReference>
<dbReference type="PANTHER" id="PTHR33734:SF22">
    <property type="entry name" value="MEMBRANE-BOUND LYTIC MUREIN TRANSGLYCOSYLASE D"/>
    <property type="match status" value="1"/>
</dbReference>
<feature type="domain" description="LysM" evidence="3">
    <location>
        <begin position="628"/>
        <end position="672"/>
    </location>
</feature>
<keyword evidence="1" id="KW-0732">Signal</keyword>
<dbReference type="Gene3D" id="3.10.350.10">
    <property type="entry name" value="LysM domain"/>
    <property type="match status" value="4"/>
</dbReference>
<keyword evidence="5" id="KW-1185">Reference proteome</keyword>